<organism evidence="4 5">
    <name type="scientific">Amycolatopsis nalaikhensis</name>
    <dbReference type="NCBI Taxonomy" id="715472"/>
    <lineage>
        <taxon>Bacteria</taxon>
        <taxon>Bacillati</taxon>
        <taxon>Actinomycetota</taxon>
        <taxon>Actinomycetes</taxon>
        <taxon>Pseudonocardiales</taxon>
        <taxon>Pseudonocardiaceae</taxon>
        <taxon>Amycolatopsis</taxon>
    </lineage>
</organism>
<dbReference type="Proteomes" id="UP001227101">
    <property type="component" value="Chromosome"/>
</dbReference>
<evidence type="ECO:0000313" key="4">
    <source>
        <dbReference type="EMBL" id="WIV59998.1"/>
    </source>
</evidence>
<feature type="coiled-coil region" evidence="1">
    <location>
        <begin position="149"/>
        <end position="183"/>
    </location>
</feature>
<evidence type="ECO:0000313" key="5">
    <source>
        <dbReference type="Proteomes" id="UP001227101"/>
    </source>
</evidence>
<dbReference type="EMBL" id="CP127173">
    <property type="protein sequence ID" value="WIV59998.1"/>
    <property type="molecule type" value="Genomic_DNA"/>
</dbReference>
<dbReference type="InterPro" id="IPR049082">
    <property type="entry name" value="T7SS_signal"/>
</dbReference>
<evidence type="ECO:0000256" key="2">
    <source>
        <dbReference type="SAM" id="MobiDB-lite"/>
    </source>
</evidence>
<dbReference type="RefSeq" id="WP_285457561.1">
    <property type="nucleotide sequence ID" value="NZ_CP127173.1"/>
</dbReference>
<keyword evidence="5" id="KW-1185">Reference proteome</keyword>
<keyword evidence="1" id="KW-0175">Coiled coil</keyword>
<accession>A0ABY8XWL9</accession>
<protein>
    <recommendedName>
        <fullName evidence="3">Putative T7SS secretion signal domain-containing protein</fullName>
    </recommendedName>
</protein>
<evidence type="ECO:0000256" key="1">
    <source>
        <dbReference type="SAM" id="Coils"/>
    </source>
</evidence>
<feature type="compositionally biased region" description="Basic and acidic residues" evidence="2">
    <location>
        <begin position="390"/>
        <end position="404"/>
    </location>
</feature>
<dbReference type="Gene3D" id="1.20.1260.20">
    <property type="entry name" value="PPE superfamily"/>
    <property type="match status" value="1"/>
</dbReference>
<sequence length="404" mass="42154">MSTRDFPALGFDPAPGDLDGITDLAGKYRAVSNDLTEADDSLRRIVRKQGIWQGEASEAFARRIGPLPQYLEGAARSMGQAADALERWSQDLGDLQKRAADLEARAEAAAKAAEQARANPDFALANRTFPDQQSLQIAQRLLDNAGQQLQSAIEGCQNIQDAAKQLQQEHGEAAGRVAEALRKAKELAPDEPDLLDKLEDAVGGAFVDLSNTIADGVDQAWNFVQDHAELLSKVSDVMGDMGNALGFIGEFLPEPAGAMVGAVATGMGVGALAGHATAALAGADVAPETLIFDGVGAVTSLVGTFAPPGVGGAMKGIGYGAFGAQFQADAGARMIGTEFEGPIGDFLNYWVPKDPGQAVAAVSSIFTGPAPWAAVALGNATEAGVQADNAPERRRERAEDEVWN</sequence>
<gene>
    <name evidence="4" type="ORF">QP939_15965</name>
</gene>
<evidence type="ECO:0000259" key="3">
    <source>
        <dbReference type="Pfam" id="PF21725"/>
    </source>
</evidence>
<dbReference type="SUPFAM" id="SSF140453">
    <property type="entry name" value="EsxAB dimer-like"/>
    <property type="match status" value="1"/>
</dbReference>
<feature type="coiled-coil region" evidence="1">
    <location>
        <begin position="85"/>
        <end position="119"/>
    </location>
</feature>
<feature type="region of interest" description="Disordered" evidence="2">
    <location>
        <begin position="383"/>
        <end position="404"/>
    </location>
</feature>
<feature type="domain" description="Putative T7SS secretion signal" evidence="3">
    <location>
        <begin position="16"/>
        <end position="192"/>
    </location>
</feature>
<dbReference type="InterPro" id="IPR038332">
    <property type="entry name" value="PPE_sf"/>
</dbReference>
<dbReference type="InterPro" id="IPR036689">
    <property type="entry name" value="ESAT-6-like_sf"/>
</dbReference>
<name>A0ABY8XWL9_9PSEU</name>
<reference evidence="4 5" key="1">
    <citation type="submission" date="2023-06" db="EMBL/GenBank/DDBJ databases">
        <authorList>
            <person name="Oyuntsetseg B."/>
            <person name="Kim S.B."/>
        </authorList>
    </citation>
    <scope>NUCLEOTIDE SEQUENCE [LARGE SCALE GENOMIC DNA]</scope>
    <source>
        <strain evidence="4 5">2-2</strain>
    </source>
</reference>
<dbReference type="Pfam" id="PF21725">
    <property type="entry name" value="T7SS_signal"/>
    <property type="match status" value="1"/>
</dbReference>
<proteinExistence type="predicted"/>